<evidence type="ECO:0000256" key="3">
    <source>
        <dbReference type="ARBA" id="ARBA00022692"/>
    </source>
</evidence>
<name>A0A918UNV1_9CAUL</name>
<dbReference type="NCBIfam" id="TIGR01695">
    <property type="entry name" value="murJ_mviN"/>
    <property type="match status" value="1"/>
</dbReference>
<reference evidence="12" key="2">
    <citation type="submission" date="2020-09" db="EMBL/GenBank/DDBJ databases">
        <authorList>
            <person name="Sun Q."/>
            <person name="Kim S."/>
        </authorList>
    </citation>
    <scope>NUCLEOTIDE SEQUENCE</scope>
    <source>
        <strain evidence="12">KCTC 32296</strain>
    </source>
</reference>
<proteinExistence type="inferred from homology"/>
<dbReference type="Pfam" id="PF03023">
    <property type="entry name" value="MurJ"/>
    <property type="match status" value="1"/>
</dbReference>
<keyword evidence="6 10" id="KW-1133">Transmembrane helix</keyword>
<keyword evidence="10 11" id="KW-0961">Cell wall biogenesis/degradation</keyword>
<organism evidence="12 13">
    <name type="scientific">Asticcacaulis endophyticus</name>
    <dbReference type="NCBI Taxonomy" id="1395890"/>
    <lineage>
        <taxon>Bacteria</taxon>
        <taxon>Pseudomonadati</taxon>
        <taxon>Pseudomonadota</taxon>
        <taxon>Alphaproteobacteria</taxon>
        <taxon>Caulobacterales</taxon>
        <taxon>Caulobacteraceae</taxon>
        <taxon>Asticcacaulis</taxon>
    </lineage>
</organism>
<dbReference type="HAMAP" id="MF_02078">
    <property type="entry name" value="MurJ_MviN"/>
    <property type="match status" value="1"/>
</dbReference>
<dbReference type="CDD" id="cd13123">
    <property type="entry name" value="MATE_MurJ_like"/>
    <property type="match status" value="1"/>
</dbReference>
<comment type="caution">
    <text evidence="12">The sequence shown here is derived from an EMBL/GenBank/DDBJ whole genome shotgun (WGS) entry which is preliminary data.</text>
</comment>
<sequence length="546" mass="58075">MVCLSAHFTDATTLSQTELPAESKAPKSTGLVKSSMIYSGFTLISRFMGLARDLVVTAALGASGTIMADAYATAISFPNLFRRIFAEGAFTAAFVPAYSQVLEKDGKDAADKLARDALATLSAFTIVLTVVIQLAMPWLMTVYSSGYLDNPEKFNWAVLLTQITMPYLPCMVIVALLSGVLNARGRFIVSAVAPTVMNLFMLLAVLPFRNNPQDAAVALCWAAATSGVAQAGLLVWGCRKTGAKIGLARPTLSPEIKGLIVLAVPGALAAAATQINIFVSQWFSGNVDGARTWMSVADRLYQLPLGLVGVAIGVALLPTLSKAVQAEDHDRAQTAMDEAMVFSMALTLPAAAALLFMPFFLIDGLFSRGLFTAHDAMETGKLLFHYGWGVPAFVLTRVLTPAFFARRDTKGPMKFALVSVALNVALCVALYPIMGVPGLVVATSASAWSNVILMVITLIRRKVWSPSLKAQASLLKIIIAGLGMGVFCAAASYFRTTLERPLPDVAAKEIAILGVCFAGILVYGGLLILIGAVKPADLKRIVKRQK</sequence>
<dbReference type="EMBL" id="BMZB01000001">
    <property type="protein sequence ID" value="GGZ23532.1"/>
    <property type="molecule type" value="Genomic_DNA"/>
</dbReference>
<feature type="transmembrane region" description="Helical" evidence="10">
    <location>
        <begin position="215"/>
        <end position="238"/>
    </location>
</feature>
<evidence type="ECO:0000256" key="1">
    <source>
        <dbReference type="ARBA" id="ARBA00004651"/>
    </source>
</evidence>
<evidence type="ECO:0000256" key="2">
    <source>
        <dbReference type="ARBA" id="ARBA00022475"/>
    </source>
</evidence>
<feature type="transmembrane region" description="Helical" evidence="10">
    <location>
        <begin position="118"/>
        <end position="136"/>
    </location>
</feature>
<dbReference type="GO" id="GO:0008360">
    <property type="term" value="P:regulation of cell shape"/>
    <property type="evidence" value="ECO:0007669"/>
    <property type="project" value="UniProtKB-UniRule"/>
</dbReference>
<feature type="transmembrane region" description="Helical" evidence="10">
    <location>
        <begin position="300"/>
        <end position="320"/>
    </location>
</feature>
<evidence type="ECO:0000313" key="13">
    <source>
        <dbReference type="Proteomes" id="UP000662572"/>
    </source>
</evidence>
<dbReference type="PANTHER" id="PTHR47019">
    <property type="entry name" value="LIPID II FLIPPASE MURJ"/>
    <property type="match status" value="1"/>
</dbReference>
<dbReference type="GO" id="GO:0034204">
    <property type="term" value="P:lipid translocation"/>
    <property type="evidence" value="ECO:0007669"/>
    <property type="project" value="TreeGrafter"/>
</dbReference>
<keyword evidence="7 10" id="KW-0472">Membrane</keyword>
<comment type="pathway">
    <text evidence="10">Cell wall biogenesis; peptidoglycan biosynthesis.</text>
</comment>
<dbReference type="PRINTS" id="PR01806">
    <property type="entry name" value="VIRFACTRMVIN"/>
</dbReference>
<dbReference type="GO" id="GO:0071555">
    <property type="term" value="P:cell wall organization"/>
    <property type="evidence" value="ECO:0007669"/>
    <property type="project" value="UniProtKB-UniRule"/>
</dbReference>
<evidence type="ECO:0000256" key="6">
    <source>
        <dbReference type="ARBA" id="ARBA00022989"/>
    </source>
</evidence>
<keyword evidence="4 10" id="KW-0133">Cell shape</keyword>
<evidence type="ECO:0000256" key="4">
    <source>
        <dbReference type="ARBA" id="ARBA00022960"/>
    </source>
</evidence>
<reference evidence="12" key="1">
    <citation type="journal article" date="2014" name="Int. J. Syst. Evol. Microbiol.">
        <title>Complete genome sequence of Corynebacterium casei LMG S-19264T (=DSM 44701T), isolated from a smear-ripened cheese.</title>
        <authorList>
            <consortium name="US DOE Joint Genome Institute (JGI-PGF)"/>
            <person name="Walter F."/>
            <person name="Albersmeier A."/>
            <person name="Kalinowski J."/>
            <person name="Ruckert C."/>
        </authorList>
    </citation>
    <scope>NUCLEOTIDE SEQUENCE</scope>
    <source>
        <strain evidence="12">KCTC 32296</strain>
    </source>
</reference>
<evidence type="ECO:0000256" key="7">
    <source>
        <dbReference type="ARBA" id="ARBA00023136"/>
    </source>
</evidence>
<dbReference type="InterPro" id="IPR004268">
    <property type="entry name" value="MurJ"/>
</dbReference>
<dbReference type="GO" id="GO:0015648">
    <property type="term" value="F:lipid-linked peptidoglycan transporter activity"/>
    <property type="evidence" value="ECO:0007669"/>
    <property type="project" value="UniProtKB-UniRule"/>
</dbReference>
<comment type="function">
    <text evidence="8 10 11">Involved in peptidoglycan biosynthesis. Transports lipid-linked peptidoglycan precursors from the inner to the outer leaflet of the cytoplasmic membrane.</text>
</comment>
<comment type="similarity">
    <text evidence="9 10 11">Belongs to the MurJ/MviN family.</text>
</comment>
<feature type="transmembrane region" description="Helical" evidence="10">
    <location>
        <begin position="439"/>
        <end position="460"/>
    </location>
</feature>
<feature type="transmembrane region" description="Helical" evidence="10">
    <location>
        <begin position="510"/>
        <end position="533"/>
    </location>
</feature>
<keyword evidence="2 10" id="KW-1003">Cell membrane</keyword>
<feature type="transmembrane region" description="Helical" evidence="10">
    <location>
        <begin position="156"/>
        <end position="180"/>
    </location>
</feature>
<evidence type="ECO:0000256" key="8">
    <source>
        <dbReference type="ARBA" id="ARBA00060041"/>
    </source>
</evidence>
<dbReference type="PANTHER" id="PTHR47019:SF1">
    <property type="entry name" value="LIPID II FLIPPASE MURJ"/>
    <property type="match status" value="1"/>
</dbReference>
<accession>A0A918UNV1</accession>
<dbReference type="AlphaFoldDB" id="A0A918UNV1"/>
<feature type="transmembrane region" description="Helical" evidence="10">
    <location>
        <begin position="54"/>
        <end position="74"/>
    </location>
</feature>
<feature type="transmembrane region" description="Helical" evidence="10">
    <location>
        <begin position="472"/>
        <end position="494"/>
    </location>
</feature>
<feature type="transmembrane region" description="Helical" evidence="10">
    <location>
        <begin position="259"/>
        <end position="280"/>
    </location>
</feature>
<comment type="subcellular location">
    <subcellularLocation>
        <location evidence="10">Cell inner membrane</location>
        <topology evidence="10">Multi-pass membrane protein</topology>
    </subcellularLocation>
    <subcellularLocation>
        <location evidence="1">Cell membrane</location>
        <topology evidence="1">Multi-pass membrane protein</topology>
    </subcellularLocation>
</comment>
<keyword evidence="13" id="KW-1185">Reference proteome</keyword>
<dbReference type="GO" id="GO:0005886">
    <property type="term" value="C:plasma membrane"/>
    <property type="evidence" value="ECO:0007669"/>
    <property type="project" value="UniProtKB-SubCell"/>
</dbReference>
<evidence type="ECO:0000313" key="12">
    <source>
        <dbReference type="EMBL" id="GGZ23532.1"/>
    </source>
</evidence>
<keyword evidence="10 11" id="KW-0813">Transport</keyword>
<feature type="transmembrane region" description="Helical" evidence="10">
    <location>
        <begin position="415"/>
        <end position="433"/>
    </location>
</feature>
<feature type="transmembrane region" description="Helical" evidence="10">
    <location>
        <begin position="382"/>
        <end position="403"/>
    </location>
</feature>
<feature type="transmembrane region" description="Helical" evidence="10">
    <location>
        <begin position="187"/>
        <end position="209"/>
    </location>
</feature>
<dbReference type="RefSeq" id="WP_189484844.1">
    <property type="nucleotide sequence ID" value="NZ_BMZB01000001.1"/>
</dbReference>
<dbReference type="GO" id="GO:0009252">
    <property type="term" value="P:peptidoglycan biosynthetic process"/>
    <property type="evidence" value="ECO:0007669"/>
    <property type="project" value="UniProtKB-UniRule"/>
</dbReference>
<evidence type="ECO:0000256" key="9">
    <source>
        <dbReference type="ARBA" id="ARBA00061532"/>
    </source>
</evidence>
<feature type="transmembrane region" description="Helical" evidence="10">
    <location>
        <begin position="341"/>
        <end position="362"/>
    </location>
</feature>
<keyword evidence="10" id="KW-0997">Cell inner membrane</keyword>
<protein>
    <recommendedName>
        <fullName evidence="10">Probable lipid II flippase MurJ</fullName>
    </recommendedName>
</protein>
<evidence type="ECO:0000256" key="11">
    <source>
        <dbReference type="PIRNR" id="PIRNR002869"/>
    </source>
</evidence>
<gene>
    <name evidence="10" type="primary">murJ</name>
    <name evidence="12" type="ORF">GCM10011273_05700</name>
</gene>
<dbReference type="InterPro" id="IPR051050">
    <property type="entry name" value="Lipid_II_flippase_MurJ/MviN"/>
</dbReference>
<evidence type="ECO:0000256" key="10">
    <source>
        <dbReference type="HAMAP-Rule" id="MF_02078"/>
    </source>
</evidence>
<dbReference type="PIRSF" id="PIRSF002869">
    <property type="entry name" value="MviN"/>
    <property type="match status" value="1"/>
</dbReference>
<dbReference type="Proteomes" id="UP000662572">
    <property type="component" value="Unassembled WGS sequence"/>
</dbReference>
<keyword evidence="5 10" id="KW-0573">Peptidoglycan synthesis</keyword>
<evidence type="ECO:0000256" key="5">
    <source>
        <dbReference type="ARBA" id="ARBA00022984"/>
    </source>
</evidence>
<keyword evidence="3 10" id="KW-0812">Transmembrane</keyword>